<evidence type="ECO:0008006" key="5">
    <source>
        <dbReference type="Google" id="ProtNLM"/>
    </source>
</evidence>
<feature type="domain" description="DNA2/NAM7 helicase-like C-terminal" evidence="2">
    <location>
        <begin position="689"/>
        <end position="894"/>
    </location>
</feature>
<proteinExistence type="predicted"/>
<dbReference type="InterPro" id="IPR047187">
    <property type="entry name" value="SF1_C_Upf1"/>
</dbReference>
<dbReference type="InterPro" id="IPR041679">
    <property type="entry name" value="DNA2/NAM7-like_C"/>
</dbReference>
<dbReference type="GO" id="GO:0004386">
    <property type="term" value="F:helicase activity"/>
    <property type="evidence" value="ECO:0007669"/>
    <property type="project" value="InterPro"/>
</dbReference>
<dbReference type="InterPro" id="IPR041677">
    <property type="entry name" value="DNA2/NAM7_AAA_11"/>
</dbReference>
<dbReference type="PANTHER" id="PTHR10887">
    <property type="entry name" value="DNA2/NAM7 HELICASE FAMILY"/>
    <property type="match status" value="1"/>
</dbReference>
<comment type="caution">
    <text evidence="3">The sequence shown here is derived from an EMBL/GenBank/DDBJ whole genome shotgun (WGS) entry which is preliminary data.</text>
</comment>
<dbReference type="Gene3D" id="3.40.50.300">
    <property type="entry name" value="P-loop containing nucleotide triphosphate hydrolases"/>
    <property type="match status" value="3"/>
</dbReference>
<organism evidence="3 4">
    <name type="scientific">Neobacillus piezotolerans</name>
    <dbReference type="NCBI Taxonomy" id="2259171"/>
    <lineage>
        <taxon>Bacteria</taxon>
        <taxon>Bacillati</taxon>
        <taxon>Bacillota</taxon>
        <taxon>Bacilli</taxon>
        <taxon>Bacillales</taxon>
        <taxon>Bacillaceae</taxon>
        <taxon>Neobacillus</taxon>
    </lineage>
</organism>
<protein>
    <recommendedName>
        <fullName evidence="5">DNA helicase</fullName>
    </recommendedName>
</protein>
<evidence type="ECO:0000313" key="3">
    <source>
        <dbReference type="EMBL" id="RDU36969.1"/>
    </source>
</evidence>
<dbReference type="Proteomes" id="UP000257144">
    <property type="component" value="Unassembled WGS sequence"/>
</dbReference>
<reference evidence="3 4" key="1">
    <citation type="submission" date="2018-07" db="EMBL/GenBank/DDBJ databases">
        <title>Bacillus sp. YLB-04 draft genome sequence.</title>
        <authorList>
            <person name="Yu L."/>
            <person name="Tang X."/>
        </authorList>
    </citation>
    <scope>NUCLEOTIDE SEQUENCE [LARGE SCALE GENOMIC DNA]</scope>
    <source>
        <strain evidence="3 4">YLB-04</strain>
    </source>
</reference>
<dbReference type="Gene3D" id="2.40.30.270">
    <property type="match status" value="1"/>
</dbReference>
<dbReference type="AlphaFoldDB" id="A0A3D8GRX5"/>
<dbReference type="SUPFAM" id="SSF52540">
    <property type="entry name" value="P-loop containing nucleoside triphosphate hydrolases"/>
    <property type="match status" value="1"/>
</dbReference>
<name>A0A3D8GRX5_9BACI</name>
<evidence type="ECO:0000259" key="1">
    <source>
        <dbReference type="Pfam" id="PF13086"/>
    </source>
</evidence>
<gene>
    <name evidence="3" type="ORF">DRW41_09735</name>
</gene>
<dbReference type="OrthoDB" id="9757917at2"/>
<evidence type="ECO:0000259" key="2">
    <source>
        <dbReference type="Pfam" id="PF13087"/>
    </source>
</evidence>
<dbReference type="InterPro" id="IPR045055">
    <property type="entry name" value="DNA2/NAM7-like"/>
</dbReference>
<dbReference type="CDD" id="cd18808">
    <property type="entry name" value="SF1_C_Upf1"/>
    <property type="match status" value="1"/>
</dbReference>
<accession>A0A3D8GRX5</accession>
<evidence type="ECO:0000313" key="4">
    <source>
        <dbReference type="Proteomes" id="UP000257144"/>
    </source>
</evidence>
<sequence length="940" mass="107457">MSGIIGDTLSGRTIQAAGVINFQVSANEAGNVPLIIKQIKESEWLWAEFRGEENVQLHTKDHKLLCKKYDSPSHGNAAFRVNGVKKRNAADRTRMVRYGIRLILLEQPFVFSGENFNMQKNRQAAFVFADLHKLSLKFGQLQQESREDHSEKRRRKQAEEEWASQLIQMVNKQEDTDFAETKKKYFYYSRFTEAISSQIKGVSYSFKVVIDDKYAYNDLAISPEPFPLTYEGLIVGKVTRSDENETILSFAHSVDYGKIPEKGYLLVVPNNTTYRVQKRTVQELIDGQSVNEKLLNYLVHKEFESYHAPAAEQRKAAELLPKQEEAVEKAAATNDFLLVQGPPGTGKTTIIVEMVRRLIGKGERVLISSKNNLAVDNVLEQLIEDGIDCVRIGREEKVKVAKVKDVLLDRVAVKLQENMISRCAEDQKHLQSERTRAEEFNRLLQAVSADVSRFQAVHRQAAESREDLRKLERKAKWKLLHLFGPLAALRKTQELLPFLKINTDSIHSKAVSKLKAALSGNRVYQELLGKLAGEEKQESAYLVMLKVKLEGYLEPEKVPGLAEEEQWLRLQQTAANNVATFQKQTSISADWIDELQERQQSLYPLLLRTVPVLGATCIGIDTSPEFRDTEFDTVIIDESGQITIFDVLVPMARAKKVILIGDHMQLPPVSDSNLAKEFREMELPSEWIEKSLFEELYYNAPDSHKVMLDTQFRMHPLVASFISDEFYKGEYKSGVTPEQRTIEWNLYESPLVFIDTARCDERFQQCIPDEDHLVYFNQLEAYLAVQELIKILKYGRKPGEIGIVAPYKKQKLIIEGHLPSMLKEAGFSPEDIRDIVSGVEIDTVDSFQGRGKEIILFSFTRSSPDFEIGFLRELRRLNVTMTRCKSLLVLIGDMETLANANDRRSAALFKNLRHYIRKHGQYVDAKLLLKEGETPWRQLV</sequence>
<feature type="domain" description="DNA2/NAM7 helicase helicase" evidence="1">
    <location>
        <begin position="322"/>
        <end position="672"/>
    </location>
</feature>
<dbReference type="Pfam" id="PF13087">
    <property type="entry name" value="AAA_12"/>
    <property type="match status" value="1"/>
</dbReference>
<dbReference type="Pfam" id="PF13086">
    <property type="entry name" value="AAA_11"/>
    <property type="match status" value="1"/>
</dbReference>
<keyword evidence="4" id="KW-1185">Reference proteome</keyword>
<dbReference type="PANTHER" id="PTHR10887:SF495">
    <property type="entry name" value="HELICASE SENATAXIN ISOFORM X1-RELATED"/>
    <property type="match status" value="1"/>
</dbReference>
<dbReference type="EMBL" id="QNQT01000003">
    <property type="protein sequence ID" value="RDU36969.1"/>
    <property type="molecule type" value="Genomic_DNA"/>
</dbReference>
<dbReference type="InterPro" id="IPR027417">
    <property type="entry name" value="P-loop_NTPase"/>
</dbReference>
<dbReference type="RefSeq" id="WP_115451797.1">
    <property type="nucleotide sequence ID" value="NZ_QNQT01000003.1"/>
</dbReference>